<dbReference type="Proteomes" id="UP000723714">
    <property type="component" value="Unassembled WGS sequence"/>
</dbReference>
<gene>
    <name evidence="1" type="ORF">HGO97_004785</name>
</gene>
<comment type="caution">
    <text evidence="1">The sequence shown here is derived from an EMBL/GenBank/DDBJ whole genome shotgun (WGS) entry which is preliminary data.</text>
</comment>
<sequence>MTSEFTVAVHALVFLNHKGTIYSSEGLAENICTNPARIRKVMAKLKKAGLVETKEGIDGGYRCIEQTDQISLHEIAEALDFTFVSSGWKSGSTEMKCLIASGMGGLMEKVYEDLNEQCMERLKKIAIKDLEQQIFKS</sequence>
<reference evidence="1 2" key="1">
    <citation type="submission" date="2021-06" db="EMBL/GenBank/DDBJ databases">
        <title>Faecalicatena sp. nov. isolated from porcine feces.</title>
        <authorList>
            <person name="Oh B.S."/>
            <person name="Lee J.H."/>
        </authorList>
    </citation>
    <scope>NUCLEOTIDE SEQUENCE [LARGE SCALE GENOMIC DNA]</scope>
    <source>
        <strain evidence="1 2">AGMB00832</strain>
    </source>
</reference>
<protein>
    <submittedName>
        <fullName evidence="1">Rrf2 family transcriptional regulator</fullName>
    </submittedName>
</protein>
<evidence type="ECO:0000313" key="2">
    <source>
        <dbReference type="Proteomes" id="UP000723714"/>
    </source>
</evidence>
<keyword evidence="2" id="KW-1185">Reference proteome</keyword>
<organism evidence="1 2">
    <name type="scientific">Faecalicatena faecalis</name>
    <dbReference type="NCBI Taxonomy" id="2726362"/>
    <lineage>
        <taxon>Bacteria</taxon>
        <taxon>Bacillati</taxon>
        <taxon>Bacillota</taxon>
        <taxon>Clostridia</taxon>
        <taxon>Lachnospirales</taxon>
        <taxon>Lachnospiraceae</taxon>
        <taxon>Faecalicatena</taxon>
    </lineage>
</organism>
<dbReference type="PROSITE" id="PS51197">
    <property type="entry name" value="HTH_RRF2_2"/>
    <property type="match status" value="1"/>
</dbReference>
<proteinExistence type="predicted"/>
<name>A0ABS6D0V1_9FIRM</name>
<dbReference type="PANTHER" id="PTHR33221">
    <property type="entry name" value="WINGED HELIX-TURN-HELIX TRANSCRIPTIONAL REGULATOR, RRF2 FAMILY"/>
    <property type="match status" value="1"/>
</dbReference>
<dbReference type="EMBL" id="JABACJ020000003">
    <property type="protein sequence ID" value="MBU3875129.1"/>
    <property type="molecule type" value="Genomic_DNA"/>
</dbReference>
<dbReference type="RefSeq" id="WP_216239953.1">
    <property type="nucleotide sequence ID" value="NZ_JABACJ020000003.1"/>
</dbReference>
<dbReference type="InterPro" id="IPR000944">
    <property type="entry name" value="Tscrpt_reg_Rrf2"/>
</dbReference>
<evidence type="ECO:0000313" key="1">
    <source>
        <dbReference type="EMBL" id="MBU3875129.1"/>
    </source>
</evidence>
<dbReference type="Pfam" id="PF02082">
    <property type="entry name" value="Rrf2"/>
    <property type="match status" value="1"/>
</dbReference>
<accession>A0ABS6D0V1</accession>
<dbReference type="PANTHER" id="PTHR33221:SF15">
    <property type="entry name" value="HTH-TYPE TRANSCRIPTIONAL REGULATOR YWGB-RELATED"/>
    <property type="match status" value="1"/>
</dbReference>